<protein>
    <submittedName>
        <fullName evidence="7">Heme ABC transporter ATP-binding protein</fullName>
    </submittedName>
</protein>
<dbReference type="SMART" id="SM00382">
    <property type="entry name" value="AAA"/>
    <property type="match status" value="1"/>
</dbReference>
<dbReference type="InterPro" id="IPR017871">
    <property type="entry name" value="ABC_transporter-like_CS"/>
</dbReference>
<reference evidence="7 8" key="1">
    <citation type="submission" date="2024-09" db="EMBL/GenBank/DDBJ databases">
        <authorList>
            <person name="Sun Q."/>
            <person name="Mori K."/>
        </authorList>
    </citation>
    <scope>NUCLEOTIDE SEQUENCE [LARGE SCALE GENOMIC DNA]</scope>
    <source>
        <strain evidence="7 8">NCAIM B.02621</strain>
    </source>
</reference>
<dbReference type="PANTHER" id="PTHR42794">
    <property type="entry name" value="HEMIN IMPORT ATP-BINDING PROTEIN HMUV"/>
    <property type="match status" value="1"/>
</dbReference>
<keyword evidence="4" id="KW-1278">Translocase</keyword>
<sequence>MSGDRTLSAQDVVVVRGRGRLLLDRVSLTARPGEVLAILGPNGAGKSTLLHVLSGLITPDSGQVRLDGTPIRHMSPETLARRRALMLQSVHIAFPFRVHEIVALGRAPHGGGDGMRDGWIIDQALARFDIGHLAERDVTTLSGGERQRANLARALVQVWDAPTDAASRFLLLDEPTASLDPAHQLTALEAARRFAGEGGGVVAVLHDLRLARAYADRVALLRGGRIVGEILGAELDAGRAADLFDLPPARAPLFA</sequence>
<dbReference type="SUPFAM" id="SSF52540">
    <property type="entry name" value="P-loop containing nucleoside triphosphate hydrolases"/>
    <property type="match status" value="1"/>
</dbReference>
<name>A0ABV6R2E5_9CAUL</name>
<organism evidence="7 8">
    <name type="scientific">Brevundimonas balnearis</name>
    <dbReference type="NCBI Taxonomy" id="1572858"/>
    <lineage>
        <taxon>Bacteria</taxon>
        <taxon>Pseudomonadati</taxon>
        <taxon>Pseudomonadota</taxon>
        <taxon>Alphaproteobacteria</taxon>
        <taxon>Caulobacterales</taxon>
        <taxon>Caulobacteraceae</taxon>
        <taxon>Brevundimonas</taxon>
    </lineage>
</organism>
<dbReference type="PROSITE" id="PS50893">
    <property type="entry name" value="ABC_TRANSPORTER_2"/>
    <property type="match status" value="1"/>
</dbReference>
<dbReference type="NCBIfam" id="NF010068">
    <property type="entry name" value="PRK13548.1"/>
    <property type="match status" value="1"/>
</dbReference>
<comment type="caution">
    <text evidence="7">The sequence shown here is derived from an EMBL/GenBank/DDBJ whole genome shotgun (WGS) entry which is preliminary data.</text>
</comment>
<dbReference type="Pfam" id="PF00005">
    <property type="entry name" value="ABC_tran"/>
    <property type="match status" value="1"/>
</dbReference>
<dbReference type="EMBL" id="JBHLSW010000003">
    <property type="protein sequence ID" value="MFC0632738.1"/>
    <property type="molecule type" value="Genomic_DNA"/>
</dbReference>
<dbReference type="PROSITE" id="PS00211">
    <property type="entry name" value="ABC_TRANSPORTER_1"/>
    <property type="match status" value="1"/>
</dbReference>
<evidence type="ECO:0000313" key="8">
    <source>
        <dbReference type="Proteomes" id="UP001589906"/>
    </source>
</evidence>
<keyword evidence="2" id="KW-0547">Nucleotide-binding</keyword>
<keyword evidence="1" id="KW-0813">Transport</keyword>
<evidence type="ECO:0000259" key="6">
    <source>
        <dbReference type="PROSITE" id="PS50893"/>
    </source>
</evidence>
<feature type="domain" description="ABC transporter" evidence="6">
    <location>
        <begin position="7"/>
        <end position="248"/>
    </location>
</feature>
<dbReference type="InterPro" id="IPR003593">
    <property type="entry name" value="AAA+_ATPase"/>
</dbReference>
<evidence type="ECO:0000256" key="3">
    <source>
        <dbReference type="ARBA" id="ARBA00022840"/>
    </source>
</evidence>
<dbReference type="CDD" id="cd03214">
    <property type="entry name" value="ABC_Iron-Siderophores_B12_Hemin"/>
    <property type="match status" value="1"/>
</dbReference>
<accession>A0ABV6R2E5</accession>
<dbReference type="RefSeq" id="WP_376833957.1">
    <property type="nucleotide sequence ID" value="NZ_JBHLSW010000003.1"/>
</dbReference>
<evidence type="ECO:0000256" key="4">
    <source>
        <dbReference type="ARBA" id="ARBA00022967"/>
    </source>
</evidence>
<proteinExistence type="predicted"/>
<keyword evidence="3 7" id="KW-0067">ATP-binding</keyword>
<dbReference type="InterPro" id="IPR003439">
    <property type="entry name" value="ABC_transporter-like_ATP-bd"/>
</dbReference>
<evidence type="ECO:0000256" key="1">
    <source>
        <dbReference type="ARBA" id="ARBA00022448"/>
    </source>
</evidence>
<dbReference type="Proteomes" id="UP001589906">
    <property type="component" value="Unassembled WGS sequence"/>
</dbReference>
<dbReference type="InterPro" id="IPR027417">
    <property type="entry name" value="P-loop_NTPase"/>
</dbReference>
<dbReference type="PANTHER" id="PTHR42794:SF1">
    <property type="entry name" value="HEMIN IMPORT ATP-BINDING PROTEIN HMUV"/>
    <property type="match status" value="1"/>
</dbReference>
<evidence type="ECO:0000256" key="2">
    <source>
        <dbReference type="ARBA" id="ARBA00022741"/>
    </source>
</evidence>
<evidence type="ECO:0000256" key="5">
    <source>
        <dbReference type="ARBA" id="ARBA00037066"/>
    </source>
</evidence>
<keyword evidence="8" id="KW-1185">Reference proteome</keyword>
<dbReference type="Gene3D" id="3.40.50.300">
    <property type="entry name" value="P-loop containing nucleotide triphosphate hydrolases"/>
    <property type="match status" value="1"/>
</dbReference>
<gene>
    <name evidence="7" type="ORF">ACFFGE_02445</name>
</gene>
<evidence type="ECO:0000313" key="7">
    <source>
        <dbReference type="EMBL" id="MFC0632738.1"/>
    </source>
</evidence>
<comment type="function">
    <text evidence="5">Part of the ABC transporter complex HmuTUV involved in hemin import. Responsible for energy coupling to the transport system.</text>
</comment>
<dbReference type="GO" id="GO:0005524">
    <property type="term" value="F:ATP binding"/>
    <property type="evidence" value="ECO:0007669"/>
    <property type="project" value="UniProtKB-KW"/>
</dbReference>